<protein>
    <submittedName>
        <fullName evidence="4">tRNA (Cmo5U34)-methyltransferase</fullName>
    </submittedName>
</protein>
<evidence type="ECO:0000313" key="5">
    <source>
        <dbReference type="Proteomes" id="UP000198757"/>
    </source>
</evidence>
<organism evidence="4 5">
    <name type="scientific">Niabella drilacis (strain DSM 25811 / CCM 8410 / CCUG 62505 / LMG 26954 / E90)</name>
    <dbReference type="NCBI Taxonomy" id="1285928"/>
    <lineage>
        <taxon>Bacteria</taxon>
        <taxon>Pseudomonadati</taxon>
        <taxon>Bacteroidota</taxon>
        <taxon>Chitinophagia</taxon>
        <taxon>Chitinophagales</taxon>
        <taxon>Chitinophagaceae</taxon>
        <taxon>Niabella</taxon>
    </lineage>
</organism>
<dbReference type="STRING" id="1285928.SAMN04487894_110116"/>
<dbReference type="InterPro" id="IPR029063">
    <property type="entry name" value="SAM-dependent_MTases_sf"/>
</dbReference>
<feature type="domain" description="Methyltransferase" evidence="3">
    <location>
        <begin position="76"/>
        <end position="175"/>
    </location>
</feature>
<dbReference type="Gene3D" id="3.40.50.150">
    <property type="entry name" value="Vaccinia Virus protein VP39"/>
    <property type="match status" value="1"/>
</dbReference>
<keyword evidence="2 4" id="KW-0808">Transferase</keyword>
<name>A0A1G6VQN4_NIADE</name>
<dbReference type="Pfam" id="PF13649">
    <property type="entry name" value="Methyltransf_25"/>
    <property type="match status" value="1"/>
</dbReference>
<sequence>MIKIVFSGYGLVFYFWSTKGTMEQKSTLKEIEERFDKDVERFSNLETGQQTTLDAAFNMELITDGIAAAMPHPKKILDIGCGAGNYPVKLLSKITSNPDITLVDLSRPMLDKAVERIQPLTTGAITTHQGDFRTAPLKENSYDAIIATAVLHHLREDADWETAFTKCFKLLQPGGSFWIFDLVAQDHPAMQQLLFTKHYGHYLSSLKDETYRDHVFAYIEKEDSPRSVLYQTSLLRKVGFKTVELLHKNLCFASFAAFK</sequence>
<accession>A0A1G6VQN4</accession>
<evidence type="ECO:0000256" key="2">
    <source>
        <dbReference type="ARBA" id="ARBA00022679"/>
    </source>
</evidence>
<evidence type="ECO:0000313" key="4">
    <source>
        <dbReference type="EMBL" id="SDD55859.1"/>
    </source>
</evidence>
<dbReference type="InterPro" id="IPR041698">
    <property type="entry name" value="Methyltransf_25"/>
</dbReference>
<dbReference type="CDD" id="cd02440">
    <property type="entry name" value="AdoMet_MTases"/>
    <property type="match status" value="1"/>
</dbReference>
<reference evidence="5" key="1">
    <citation type="submission" date="2016-10" db="EMBL/GenBank/DDBJ databases">
        <authorList>
            <person name="Varghese N."/>
            <person name="Submissions S."/>
        </authorList>
    </citation>
    <scope>NUCLEOTIDE SEQUENCE [LARGE SCALE GENOMIC DNA]</scope>
    <source>
        <strain evidence="5">DSM 25811 / CCM 8410 / LMG 26954 / E90</strain>
    </source>
</reference>
<evidence type="ECO:0000259" key="3">
    <source>
        <dbReference type="Pfam" id="PF13649"/>
    </source>
</evidence>
<keyword evidence="1 4" id="KW-0489">Methyltransferase</keyword>
<dbReference type="PANTHER" id="PTHR43861">
    <property type="entry name" value="TRANS-ACONITATE 2-METHYLTRANSFERASE-RELATED"/>
    <property type="match status" value="1"/>
</dbReference>
<dbReference type="GO" id="GO:0032259">
    <property type="term" value="P:methylation"/>
    <property type="evidence" value="ECO:0007669"/>
    <property type="project" value="UniProtKB-KW"/>
</dbReference>
<evidence type="ECO:0000256" key="1">
    <source>
        <dbReference type="ARBA" id="ARBA00022603"/>
    </source>
</evidence>
<proteinExistence type="predicted"/>
<dbReference type="EMBL" id="FMZO01000010">
    <property type="protein sequence ID" value="SDD55859.1"/>
    <property type="molecule type" value="Genomic_DNA"/>
</dbReference>
<dbReference type="AlphaFoldDB" id="A0A1G6VQN4"/>
<dbReference type="GO" id="GO:0008168">
    <property type="term" value="F:methyltransferase activity"/>
    <property type="evidence" value="ECO:0007669"/>
    <property type="project" value="UniProtKB-KW"/>
</dbReference>
<dbReference type="SUPFAM" id="SSF53335">
    <property type="entry name" value="S-adenosyl-L-methionine-dependent methyltransferases"/>
    <property type="match status" value="1"/>
</dbReference>
<keyword evidence="5" id="KW-1185">Reference proteome</keyword>
<dbReference type="PANTHER" id="PTHR43861:SF1">
    <property type="entry name" value="TRANS-ACONITATE 2-METHYLTRANSFERASE"/>
    <property type="match status" value="1"/>
</dbReference>
<gene>
    <name evidence="4" type="ORF">SAMN04487894_110116</name>
</gene>
<dbReference type="Proteomes" id="UP000198757">
    <property type="component" value="Unassembled WGS sequence"/>
</dbReference>